<accession>A0ABR6YWF6</accession>
<comment type="caution">
    <text evidence="5">The sequence shown here is derived from an EMBL/GenBank/DDBJ whole genome shotgun (WGS) entry which is preliminary data.</text>
</comment>
<evidence type="ECO:0000256" key="3">
    <source>
        <dbReference type="ARBA" id="ARBA00023163"/>
    </source>
</evidence>
<proteinExistence type="predicted"/>
<sequence>MKTIRVKVDLTIKNSLDKIDSMLSIGEAMKTDTFNFGGTVKQLNNIMEMRFNHSLKQWDLTSSQFSVIIFLLHHQDQEVNQKMIEDAFLLKGPTVTGIVKRLVEKDFIRRRPDCQDRRINYLELTEKGQQLESLVCNEITRLEAETLRGISAEHLELLEALLHQILKNITGPTL</sequence>
<keyword evidence="6" id="KW-1185">Reference proteome</keyword>
<feature type="domain" description="HTH marR-type" evidence="4">
    <location>
        <begin position="33"/>
        <end position="167"/>
    </location>
</feature>
<protein>
    <submittedName>
        <fullName evidence="5">MarR family transcriptional regulator</fullName>
    </submittedName>
</protein>
<evidence type="ECO:0000313" key="5">
    <source>
        <dbReference type="EMBL" id="MBC3899440.1"/>
    </source>
</evidence>
<dbReference type="InterPro" id="IPR023187">
    <property type="entry name" value="Tscrpt_reg_MarR-type_CS"/>
</dbReference>
<evidence type="ECO:0000256" key="1">
    <source>
        <dbReference type="ARBA" id="ARBA00023015"/>
    </source>
</evidence>
<dbReference type="SMART" id="SM00347">
    <property type="entry name" value="HTH_MARR"/>
    <property type="match status" value="1"/>
</dbReference>
<dbReference type="InterPro" id="IPR000835">
    <property type="entry name" value="HTH_MarR-typ"/>
</dbReference>
<dbReference type="PRINTS" id="PR00598">
    <property type="entry name" value="HTHMARR"/>
</dbReference>
<dbReference type="PANTHER" id="PTHR42756:SF1">
    <property type="entry name" value="TRANSCRIPTIONAL REPRESSOR OF EMRAB OPERON"/>
    <property type="match status" value="1"/>
</dbReference>
<dbReference type="PROSITE" id="PS01117">
    <property type="entry name" value="HTH_MARR_1"/>
    <property type="match status" value="1"/>
</dbReference>
<dbReference type="InterPro" id="IPR036388">
    <property type="entry name" value="WH-like_DNA-bd_sf"/>
</dbReference>
<evidence type="ECO:0000259" key="4">
    <source>
        <dbReference type="PROSITE" id="PS50995"/>
    </source>
</evidence>
<dbReference type="EMBL" id="WJBE01000005">
    <property type="protein sequence ID" value="MBC3899440.1"/>
    <property type="molecule type" value="Genomic_DNA"/>
</dbReference>
<evidence type="ECO:0000256" key="2">
    <source>
        <dbReference type="ARBA" id="ARBA00023125"/>
    </source>
</evidence>
<dbReference type="Pfam" id="PF12802">
    <property type="entry name" value="MarR_2"/>
    <property type="match status" value="1"/>
</dbReference>
<dbReference type="SUPFAM" id="SSF46785">
    <property type="entry name" value="Winged helix' DNA-binding domain"/>
    <property type="match status" value="1"/>
</dbReference>
<dbReference type="PROSITE" id="PS50995">
    <property type="entry name" value="HTH_MARR_2"/>
    <property type="match status" value="1"/>
</dbReference>
<evidence type="ECO:0000313" key="6">
    <source>
        <dbReference type="Proteomes" id="UP000622405"/>
    </source>
</evidence>
<keyword evidence="3" id="KW-0804">Transcription</keyword>
<organism evidence="5 6">
    <name type="scientific">Acetobacterium malicum</name>
    <dbReference type="NCBI Taxonomy" id="52692"/>
    <lineage>
        <taxon>Bacteria</taxon>
        <taxon>Bacillati</taxon>
        <taxon>Bacillota</taxon>
        <taxon>Clostridia</taxon>
        <taxon>Eubacteriales</taxon>
        <taxon>Eubacteriaceae</taxon>
        <taxon>Acetobacterium</taxon>
    </lineage>
</organism>
<dbReference type="PANTHER" id="PTHR42756">
    <property type="entry name" value="TRANSCRIPTIONAL REGULATOR, MARR"/>
    <property type="match status" value="1"/>
</dbReference>
<keyword evidence="1" id="KW-0805">Transcription regulation</keyword>
<gene>
    <name evidence="5" type="ORF">GH811_07405</name>
</gene>
<dbReference type="Proteomes" id="UP000622405">
    <property type="component" value="Unassembled WGS sequence"/>
</dbReference>
<keyword evidence="2" id="KW-0238">DNA-binding</keyword>
<dbReference type="InterPro" id="IPR036390">
    <property type="entry name" value="WH_DNA-bd_sf"/>
</dbReference>
<reference evidence="5 6" key="1">
    <citation type="journal article" date="2020" name="mSystems">
        <title>Defining Genomic and Predicted Metabolic Features of the Acetobacterium Genus.</title>
        <authorList>
            <person name="Ross D.E."/>
            <person name="Marshall C.W."/>
            <person name="Gulliver D."/>
            <person name="May H.D."/>
            <person name="Norman R.S."/>
        </authorList>
    </citation>
    <scope>NUCLEOTIDE SEQUENCE [LARGE SCALE GENOMIC DNA]</scope>
    <source>
        <strain evidence="5 6">DSM 4132</strain>
    </source>
</reference>
<dbReference type="Gene3D" id="1.10.10.10">
    <property type="entry name" value="Winged helix-like DNA-binding domain superfamily/Winged helix DNA-binding domain"/>
    <property type="match status" value="1"/>
</dbReference>
<name>A0ABR6YWF6_9FIRM</name>